<gene>
    <name evidence="7" type="ORF">IDAT_02750</name>
</gene>
<evidence type="ECO:0000259" key="6">
    <source>
        <dbReference type="Pfam" id="PF08281"/>
    </source>
</evidence>
<reference evidence="7 8" key="1">
    <citation type="submission" date="2014-06" db="EMBL/GenBank/DDBJ databases">
        <title>Draft genome sequence of Idiomarina sp. MCCC 1A10513.</title>
        <authorList>
            <person name="Du J."/>
            <person name="Lai Q."/>
            <person name="Shao Z."/>
        </authorList>
    </citation>
    <scope>NUCLEOTIDE SEQUENCE [LARGE SCALE GENOMIC DNA]</scope>
    <source>
        <strain evidence="7 8">MCCC 1A10513</strain>
    </source>
</reference>
<dbReference type="GO" id="GO:0006352">
    <property type="term" value="P:DNA-templated transcription initiation"/>
    <property type="evidence" value="ECO:0007669"/>
    <property type="project" value="InterPro"/>
</dbReference>
<keyword evidence="4" id="KW-0804">Transcription</keyword>
<accession>A0A094L5M6</accession>
<feature type="domain" description="RNA polymerase sigma-70 region 2" evidence="5">
    <location>
        <begin position="32"/>
        <end position="96"/>
    </location>
</feature>
<evidence type="ECO:0000313" key="7">
    <source>
        <dbReference type="EMBL" id="KFZ30018.1"/>
    </source>
</evidence>
<dbReference type="InterPro" id="IPR014284">
    <property type="entry name" value="RNA_pol_sigma-70_dom"/>
</dbReference>
<dbReference type="GO" id="GO:0003677">
    <property type="term" value="F:DNA binding"/>
    <property type="evidence" value="ECO:0007669"/>
    <property type="project" value="InterPro"/>
</dbReference>
<dbReference type="Pfam" id="PF08281">
    <property type="entry name" value="Sigma70_r4_2"/>
    <property type="match status" value="1"/>
</dbReference>
<evidence type="ECO:0000256" key="4">
    <source>
        <dbReference type="ARBA" id="ARBA00023163"/>
    </source>
</evidence>
<dbReference type="InterPro" id="IPR013325">
    <property type="entry name" value="RNA_pol_sigma_r2"/>
</dbReference>
<evidence type="ECO:0000256" key="2">
    <source>
        <dbReference type="ARBA" id="ARBA00023015"/>
    </source>
</evidence>
<keyword evidence="2" id="KW-0805">Transcription regulation</keyword>
<dbReference type="InterPro" id="IPR013249">
    <property type="entry name" value="RNA_pol_sigma70_r4_t2"/>
</dbReference>
<evidence type="ECO:0008006" key="9">
    <source>
        <dbReference type="Google" id="ProtNLM"/>
    </source>
</evidence>
<name>A0A094L5M6_9GAMM</name>
<proteinExistence type="inferred from homology"/>
<evidence type="ECO:0000256" key="1">
    <source>
        <dbReference type="ARBA" id="ARBA00010641"/>
    </source>
</evidence>
<dbReference type="CDD" id="cd06171">
    <property type="entry name" value="Sigma70_r4"/>
    <property type="match status" value="1"/>
</dbReference>
<dbReference type="InterPro" id="IPR039425">
    <property type="entry name" value="RNA_pol_sigma-70-like"/>
</dbReference>
<sequence length="184" mass="21409">MTQNALTGFAQQLDAEVIKGAQAGRRDCQRQLFETYQRPVQRLIQGMCRDHELARDLTQDVFLVAFEKVAQLRDPKALGGWLKQLTVNTALSHFRRPQQQTNSDDSAAQLDADDWLSQTDWLQQLDDIDTLLSVLDEHEYQLIWLYLVEGYSHEELAELLNEQAATVRQRYHRALKKLRQRSSR</sequence>
<feature type="domain" description="RNA polymerase sigma factor 70 region 4 type 2" evidence="6">
    <location>
        <begin position="126"/>
        <end position="178"/>
    </location>
</feature>
<dbReference type="GO" id="GO:0016987">
    <property type="term" value="F:sigma factor activity"/>
    <property type="evidence" value="ECO:0007669"/>
    <property type="project" value="UniProtKB-KW"/>
</dbReference>
<dbReference type="EMBL" id="JPIN01000001">
    <property type="protein sequence ID" value="KFZ30018.1"/>
    <property type="molecule type" value="Genomic_DNA"/>
</dbReference>
<dbReference type="eggNOG" id="COG1595">
    <property type="taxonomic scope" value="Bacteria"/>
</dbReference>
<dbReference type="SUPFAM" id="SSF88659">
    <property type="entry name" value="Sigma3 and sigma4 domains of RNA polymerase sigma factors"/>
    <property type="match status" value="1"/>
</dbReference>
<protein>
    <recommendedName>
        <fullName evidence="9">RNA polymerase subunit sigma-24</fullName>
    </recommendedName>
</protein>
<keyword evidence="3" id="KW-0731">Sigma factor</keyword>
<dbReference type="RefSeq" id="WP_034730105.1">
    <property type="nucleotide sequence ID" value="NZ_JPIN01000001.1"/>
</dbReference>
<dbReference type="SUPFAM" id="SSF88946">
    <property type="entry name" value="Sigma2 domain of RNA polymerase sigma factors"/>
    <property type="match status" value="1"/>
</dbReference>
<evidence type="ECO:0000313" key="8">
    <source>
        <dbReference type="Proteomes" id="UP000053718"/>
    </source>
</evidence>
<evidence type="ECO:0000259" key="5">
    <source>
        <dbReference type="Pfam" id="PF04542"/>
    </source>
</evidence>
<dbReference type="Proteomes" id="UP000053718">
    <property type="component" value="Unassembled WGS sequence"/>
</dbReference>
<comment type="caution">
    <text evidence="7">The sequence shown here is derived from an EMBL/GenBank/DDBJ whole genome shotgun (WGS) entry which is preliminary data.</text>
</comment>
<dbReference type="Pfam" id="PF04542">
    <property type="entry name" value="Sigma70_r2"/>
    <property type="match status" value="1"/>
</dbReference>
<dbReference type="AlphaFoldDB" id="A0A094L5M6"/>
<evidence type="ECO:0000256" key="3">
    <source>
        <dbReference type="ARBA" id="ARBA00023082"/>
    </source>
</evidence>
<organism evidence="7 8">
    <name type="scientific">Pseudidiomarina atlantica</name>
    <dbReference type="NCBI Taxonomy" id="1517416"/>
    <lineage>
        <taxon>Bacteria</taxon>
        <taxon>Pseudomonadati</taxon>
        <taxon>Pseudomonadota</taxon>
        <taxon>Gammaproteobacteria</taxon>
        <taxon>Alteromonadales</taxon>
        <taxon>Idiomarinaceae</taxon>
        <taxon>Pseudidiomarina</taxon>
    </lineage>
</organism>
<dbReference type="InterPro" id="IPR007627">
    <property type="entry name" value="RNA_pol_sigma70_r2"/>
</dbReference>
<dbReference type="PANTHER" id="PTHR43133">
    <property type="entry name" value="RNA POLYMERASE ECF-TYPE SIGMA FACTO"/>
    <property type="match status" value="1"/>
</dbReference>
<dbReference type="Gene3D" id="1.10.10.10">
    <property type="entry name" value="Winged helix-like DNA-binding domain superfamily/Winged helix DNA-binding domain"/>
    <property type="match status" value="1"/>
</dbReference>
<dbReference type="InterPro" id="IPR036388">
    <property type="entry name" value="WH-like_DNA-bd_sf"/>
</dbReference>
<dbReference type="Gene3D" id="1.10.1740.10">
    <property type="match status" value="1"/>
</dbReference>
<dbReference type="InterPro" id="IPR013324">
    <property type="entry name" value="RNA_pol_sigma_r3/r4-like"/>
</dbReference>
<dbReference type="NCBIfam" id="TIGR02937">
    <property type="entry name" value="sigma70-ECF"/>
    <property type="match status" value="1"/>
</dbReference>
<dbReference type="OrthoDB" id="6236508at2"/>
<keyword evidence="8" id="KW-1185">Reference proteome</keyword>
<dbReference type="PANTHER" id="PTHR43133:SF46">
    <property type="entry name" value="RNA POLYMERASE SIGMA-70 FACTOR ECF SUBFAMILY"/>
    <property type="match status" value="1"/>
</dbReference>
<dbReference type="STRING" id="1517416.IDAT_02750"/>
<comment type="similarity">
    <text evidence="1">Belongs to the sigma-70 factor family. ECF subfamily.</text>
</comment>